<evidence type="ECO:0000256" key="1">
    <source>
        <dbReference type="ARBA" id="ARBA00023172"/>
    </source>
</evidence>
<dbReference type="SUPFAM" id="SSF56349">
    <property type="entry name" value="DNA breaking-rejoining enzymes"/>
    <property type="match status" value="1"/>
</dbReference>
<keyword evidence="1" id="KW-0233">DNA recombination</keyword>
<accession>A0ABP0Q525</accession>
<dbReference type="InterPro" id="IPR011010">
    <property type="entry name" value="DNA_brk_join_enz"/>
</dbReference>
<dbReference type="Proteomes" id="UP001642484">
    <property type="component" value="Unassembled WGS sequence"/>
</dbReference>
<feature type="compositionally biased region" description="Basic and acidic residues" evidence="2">
    <location>
        <begin position="180"/>
        <end position="205"/>
    </location>
</feature>
<evidence type="ECO:0000256" key="2">
    <source>
        <dbReference type="SAM" id="MobiDB-lite"/>
    </source>
</evidence>
<dbReference type="EMBL" id="CAXAMN010024029">
    <property type="protein sequence ID" value="CAK9083353.1"/>
    <property type="molecule type" value="Genomic_DNA"/>
</dbReference>
<feature type="compositionally biased region" description="Basic and acidic residues" evidence="2">
    <location>
        <begin position="291"/>
        <end position="302"/>
    </location>
</feature>
<name>A0ABP0Q525_9DINO</name>
<dbReference type="PANTHER" id="PTHR40861:SF1">
    <property type="entry name" value="PHOSPHATIDATE PHOSPHATASE APP1 CATALYTIC DOMAIN-CONTAINING PROTEIN"/>
    <property type="match status" value="1"/>
</dbReference>
<evidence type="ECO:0000313" key="4">
    <source>
        <dbReference type="Proteomes" id="UP001642484"/>
    </source>
</evidence>
<feature type="region of interest" description="Disordered" evidence="2">
    <location>
        <begin position="162"/>
        <end position="307"/>
    </location>
</feature>
<comment type="caution">
    <text evidence="3">The sequence shown here is derived from an EMBL/GenBank/DDBJ whole genome shotgun (WGS) entry which is preliminary data.</text>
</comment>
<proteinExistence type="predicted"/>
<reference evidence="3 4" key="1">
    <citation type="submission" date="2024-02" db="EMBL/GenBank/DDBJ databases">
        <authorList>
            <person name="Chen Y."/>
            <person name="Shah S."/>
            <person name="Dougan E. K."/>
            <person name="Thang M."/>
            <person name="Chan C."/>
        </authorList>
    </citation>
    <scope>NUCLEOTIDE SEQUENCE [LARGE SCALE GENOMIC DNA]</scope>
</reference>
<protein>
    <submittedName>
        <fullName evidence="3">Uncharacterized protein</fullName>
    </submittedName>
</protein>
<keyword evidence="4" id="KW-1185">Reference proteome</keyword>
<feature type="compositionally biased region" description="Basic and acidic residues" evidence="2">
    <location>
        <begin position="239"/>
        <end position="254"/>
    </location>
</feature>
<organism evidence="3 4">
    <name type="scientific">Durusdinium trenchii</name>
    <dbReference type="NCBI Taxonomy" id="1381693"/>
    <lineage>
        <taxon>Eukaryota</taxon>
        <taxon>Sar</taxon>
        <taxon>Alveolata</taxon>
        <taxon>Dinophyceae</taxon>
        <taxon>Suessiales</taxon>
        <taxon>Symbiodiniaceae</taxon>
        <taxon>Durusdinium</taxon>
    </lineage>
</organism>
<dbReference type="InterPro" id="IPR013762">
    <property type="entry name" value="Integrase-like_cat_sf"/>
</dbReference>
<gene>
    <name evidence="3" type="ORF">CCMP2556_LOCUS40642</name>
</gene>
<sequence>MAGGGAEDRQVDDALGWFSLEDRERWMLMGAARGRIAVVGIKIEEQREELPVFILEHKVLADGSLALGVTSLGTRDPKVSRKLTNLNKLLPDIHVCIDSPCSVAGNFLCHCEQLELWHAPNFNGAERLGGTGRKRWAQLCMEIFGIDVYALEDVRAGRGAEEEEERASALREGGILGQGDRGKRQRDAHVSFVGDDLKESLKKTDNAAPTARGSEGSKKRDAESSAPVEKKKTPGPRTLELEVLHRAAGEARSDDSDDSEDDDGGSSDYSTEDERSEEKKARRLQAPLKRRSQEEEGERDHALAGTDSRAATSLVTLRQRISAGHPALRELYLLAAVIDKAIAFTELQLAAQRHNNMVAKADPHYVWTVQHIKNDLDSRDIGYAGEEVFTFRGIPVKNGMFGVVKPGRAVNGVETLRVIMNLIPSNALHKVIEASVHRLPSISQWTSIFLGRQEHLEISQADITSAFYLFELPSCWCRRLAFNLDMKGKDIGPDFDADTTYTLCARVPQWGDDLLRAMVARTLEAEDVSFGALLLLGYFGLLRTGELVALRIGDIRVSEASPKTSARRGQGEHVVIRDTSVIQFIRCLLRLRTAKHEAIWSFSPQKFRDLFADYVSFFRLQSYGYRPYLLSSMRLLASIRLDEINASWNFFQGSVERTPKGEAMKIAGAEACVFSLCGVWAHTTAQNDRLQSSIQELDLRMLVDKQHVETGASRFTVYCIQNLISQRSTSSGQLQRLVGKLREMAMGTMHLLEEEAPGQELRHVSAFPEKGSTPASTDLQVLLALESCCHGSDGTLLPGADDTASRRSSTELALHVRVGRSDQVIHLFRKHVMHMDTVTKTRLVDALQRQHDFYANRLQQELVVELLESTTGDELRMMKDILDEGGDFYNLHKLVFHDLDPEMHSRVLSHIQQQGRRLAKQYDPGQAPMKIVSDVDDTLYGSGGHFPAGCDERFPRHQVYPGVLALFREITAHRAAQQREKPKERNTSSCSATGSLWTEVHRTGEAIERLTPLHVFHHPCIWRIFVFALGYSCSATGTTR</sequence>
<feature type="compositionally biased region" description="Acidic residues" evidence="2">
    <location>
        <begin position="255"/>
        <end position="271"/>
    </location>
</feature>
<dbReference type="Gene3D" id="1.10.443.10">
    <property type="entry name" value="Intergrase catalytic core"/>
    <property type="match status" value="1"/>
</dbReference>
<feature type="compositionally biased region" description="Basic and acidic residues" evidence="2">
    <location>
        <begin position="215"/>
        <end position="232"/>
    </location>
</feature>
<dbReference type="PANTHER" id="PTHR40861">
    <property type="entry name" value="DUF2183 DOMAIN-CONTAINING PROTEIN"/>
    <property type="match status" value="1"/>
</dbReference>
<evidence type="ECO:0000313" key="3">
    <source>
        <dbReference type="EMBL" id="CAK9083353.1"/>
    </source>
</evidence>